<keyword evidence="3" id="KW-0547">Nucleotide-binding</keyword>
<feature type="domain" description="ABC transporter" evidence="5">
    <location>
        <begin position="4"/>
        <end position="231"/>
    </location>
</feature>
<dbReference type="Gene3D" id="3.40.50.300">
    <property type="entry name" value="P-loop containing nucleotide triphosphate hydrolases"/>
    <property type="match status" value="1"/>
</dbReference>
<dbReference type="GO" id="GO:0005524">
    <property type="term" value="F:ATP binding"/>
    <property type="evidence" value="ECO:0007669"/>
    <property type="project" value="UniProtKB-KW"/>
</dbReference>
<dbReference type="PROSITE" id="PS00211">
    <property type="entry name" value="ABC_TRANSPORTER_1"/>
    <property type="match status" value="1"/>
</dbReference>
<sequence length="288" mass="32661">MEQLIINHMSKKYGEKTILDNISMNMEGIYGLLGPNGAGKTTLMRILATLIEPTQGSVTFNGMSWHQKDEIRQKIGYLPQTFSAYKQVRVFECLNHLAILKGIQDKTYRRQHIDKILDQVNLKEQAKSKVKTLSGGMQRRLGIAQALLADPPILIIDEPTAGLDIDERARFRQVLRQIKEGRLIVISTHLAEDISSLAQKIGILKEGQLIYEGFVSDFPAIAKDKVWEKKIDDEELNYMDNDQILSVQEGPDHHVVRFMSKESVKQAYPVQPNIEDTYLFALRGGLDV</sequence>
<reference evidence="7" key="1">
    <citation type="journal article" date="2019" name="Int. J. Syst. Evol. Microbiol.">
        <title>The Global Catalogue of Microorganisms (GCM) 10K type strain sequencing project: providing services to taxonomists for standard genome sequencing and annotation.</title>
        <authorList>
            <consortium name="The Broad Institute Genomics Platform"/>
            <consortium name="The Broad Institute Genome Sequencing Center for Infectious Disease"/>
            <person name="Wu L."/>
            <person name="Ma J."/>
        </authorList>
    </citation>
    <scope>NUCLEOTIDE SEQUENCE [LARGE SCALE GENOMIC DNA]</scope>
    <source>
        <strain evidence="7">JCM 30234</strain>
    </source>
</reference>
<dbReference type="InterPro" id="IPR003439">
    <property type="entry name" value="ABC_transporter-like_ATP-bd"/>
</dbReference>
<dbReference type="PANTHER" id="PTHR43335">
    <property type="entry name" value="ABC TRANSPORTER, ATP-BINDING PROTEIN"/>
    <property type="match status" value="1"/>
</dbReference>
<dbReference type="Proteomes" id="UP001596620">
    <property type="component" value="Unassembled WGS sequence"/>
</dbReference>
<evidence type="ECO:0000313" key="6">
    <source>
        <dbReference type="EMBL" id="MFC7747523.1"/>
    </source>
</evidence>
<dbReference type="SUPFAM" id="SSF52540">
    <property type="entry name" value="P-loop containing nucleoside triphosphate hydrolases"/>
    <property type="match status" value="1"/>
</dbReference>
<dbReference type="PANTHER" id="PTHR43335:SF2">
    <property type="entry name" value="ABC TRANSPORTER, ATP-BINDING PROTEIN"/>
    <property type="match status" value="1"/>
</dbReference>
<comment type="similarity">
    <text evidence="1">Belongs to the ABC transporter superfamily.</text>
</comment>
<keyword evidence="2" id="KW-0813">Transport</keyword>
<dbReference type="RefSeq" id="WP_382359339.1">
    <property type="nucleotide sequence ID" value="NZ_JBHTGR010000039.1"/>
</dbReference>
<proteinExistence type="inferred from homology"/>
<keyword evidence="7" id="KW-1185">Reference proteome</keyword>
<evidence type="ECO:0000256" key="3">
    <source>
        <dbReference type="ARBA" id="ARBA00022741"/>
    </source>
</evidence>
<evidence type="ECO:0000313" key="7">
    <source>
        <dbReference type="Proteomes" id="UP001596620"/>
    </source>
</evidence>
<dbReference type="InterPro" id="IPR003593">
    <property type="entry name" value="AAA+_ATPase"/>
</dbReference>
<evidence type="ECO:0000256" key="4">
    <source>
        <dbReference type="ARBA" id="ARBA00022840"/>
    </source>
</evidence>
<name>A0ABW2UZR9_9BACI</name>
<comment type="caution">
    <text evidence="6">The sequence shown here is derived from an EMBL/GenBank/DDBJ whole genome shotgun (WGS) entry which is preliminary data.</text>
</comment>
<dbReference type="Pfam" id="PF00005">
    <property type="entry name" value="ABC_tran"/>
    <property type="match status" value="1"/>
</dbReference>
<evidence type="ECO:0000259" key="5">
    <source>
        <dbReference type="PROSITE" id="PS50893"/>
    </source>
</evidence>
<dbReference type="PROSITE" id="PS50893">
    <property type="entry name" value="ABC_TRANSPORTER_2"/>
    <property type="match status" value="1"/>
</dbReference>
<keyword evidence="4 6" id="KW-0067">ATP-binding</keyword>
<evidence type="ECO:0000256" key="2">
    <source>
        <dbReference type="ARBA" id="ARBA00022448"/>
    </source>
</evidence>
<accession>A0ABW2UZR9</accession>
<dbReference type="SMART" id="SM00382">
    <property type="entry name" value="AAA"/>
    <property type="match status" value="1"/>
</dbReference>
<dbReference type="InterPro" id="IPR027417">
    <property type="entry name" value="P-loop_NTPase"/>
</dbReference>
<protein>
    <submittedName>
        <fullName evidence="6">ATP-binding cassette domain-containing protein</fullName>
    </submittedName>
</protein>
<evidence type="ECO:0000256" key="1">
    <source>
        <dbReference type="ARBA" id="ARBA00005417"/>
    </source>
</evidence>
<dbReference type="InterPro" id="IPR017871">
    <property type="entry name" value="ABC_transporter-like_CS"/>
</dbReference>
<dbReference type="EMBL" id="JBHTGR010000039">
    <property type="protein sequence ID" value="MFC7747523.1"/>
    <property type="molecule type" value="Genomic_DNA"/>
</dbReference>
<organism evidence="6 7">
    <name type="scientific">Lentibacillus kimchii</name>
    <dbReference type="NCBI Taxonomy" id="1542911"/>
    <lineage>
        <taxon>Bacteria</taxon>
        <taxon>Bacillati</taxon>
        <taxon>Bacillota</taxon>
        <taxon>Bacilli</taxon>
        <taxon>Bacillales</taxon>
        <taxon>Bacillaceae</taxon>
        <taxon>Lentibacillus</taxon>
    </lineage>
</organism>
<gene>
    <name evidence="6" type="ORF">ACFQU8_09815</name>
</gene>